<evidence type="ECO:0000259" key="15">
    <source>
        <dbReference type="PROSITE" id="PS51164"/>
    </source>
</evidence>
<evidence type="ECO:0000256" key="10">
    <source>
        <dbReference type="ARBA" id="ARBA00023326"/>
    </source>
</evidence>
<comment type="similarity">
    <text evidence="2 13">Belongs to the glycosyl hydrolase 5 (cellulase A) family.</text>
</comment>
<dbReference type="Pfam" id="PF00150">
    <property type="entry name" value="Cellulase"/>
    <property type="match status" value="1"/>
</dbReference>
<dbReference type="Proteomes" id="UP001324427">
    <property type="component" value="Unassembled WGS sequence"/>
</dbReference>
<keyword evidence="8" id="KW-0873">Pyrrolidone carboxylic acid</keyword>
<dbReference type="SUPFAM" id="SSF51445">
    <property type="entry name" value="(Trans)glycosidases"/>
    <property type="match status" value="1"/>
</dbReference>
<dbReference type="SUPFAM" id="SSF57180">
    <property type="entry name" value="Cellulose-binding domain"/>
    <property type="match status" value="1"/>
</dbReference>
<feature type="chain" id="PRO_5043608858" description="Endoglucanase EG-II" evidence="14">
    <location>
        <begin position="18"/>
        <end position="471"/>
    </location>
</feature>
<dbReference type="InterPro" id="IPR035971">
    <property type="entry name" value="CBD_sf"/>
</dbReference>
<evidence type="ECO:0000256" key="9">
    <source>
        <dbReference type="ARBA" id="ARBA00023295"/>
    </source>
</evidence>
<evidence type="ECO:0000256" key="3">
    <source>
        <dbReference type="ARBA" id="ARBA00012601"/>
    </source>
</evidence>
<dbReference type="InterPro" id="IPR001547">
    <property type="entry name" value="Glyco_hydro_5"/>
</dbReference>
<organism evidence="16 17">
    <name type="scientific">Oleoguttula mirabilis</name>
    <dbReference type="NCBI Taxonomy" id="1507867"/>
    <lineage>
        <taxon>Eukaryota</taxon>
        <taxon>Fungi</taxon>
        <taxon>Dikarya</taxon>
        <taxon>Ascomycota</taxon>
        <taxon>Pezizomycotina</taxon>
        <taxon>Dothideomycetes</taxon>
        <taxon>Dothideomycetidae</taxon>
        <taxon>Mycosphaerellales</taxon>
        <taxon>Teratosphaeriaceae</taxon>
        <taxon>Oleoguttula</taxon>
    </lineage>
</organism>
<dbReference type="FunFam" id="3.20.20.80:FF:000124">
    <property type="entry name" value="Exported cellulase"/>
    <property type="match status" value="1"/>
</dbReference>
<name>A0AAV9K0L9_9PEZI</name>
<evidence type="ECO:0000256" key="6">
    <source>
        <dbReference type="ARBA" id="ARBA00023001"/>
    </source>
</evidence>
<evidence type="ECO:0000256" key="13">
    <source>
        <dbReference type="RuleBase" id="RU361153"/>
    </source>
</evidence>
<sequence>MKTTLFTITAAAGSALAQQSAYGQCGGIGWTGATTCVSGYTCTVSNSYYSQCIQGGSSTSAAVPSSTVAKSTVISTITIKSSSTAAATSTKAVVTSTKAVVTSTKAVVSTSKAATSTAVVASVVSTVATTAKVATTVASSASSASTGLVSYAGVNIAGFDFGCGTDGTCSTASTDNPGTAGIAQMKHFVTDDGLNAFRLPVSWQYLVNNVLGGTLDTTAIAAYDTLVQGCLSAGAAMCIIDIHNYARWNGAIIGQGGPTNAQFASLWSQIATKYASNSKVTFGIMNEPHDVDITEWAATVQAAVTAIRQAGATTQKILLPGNDYTSGAQFISNGSGAALITVVNLDGSTTNLIFDVHQYLDSDNSGTNAACATNNVASFTTLGQWLRTNSRKAMLTETGGGATDSTCLTDVCQELALLNTYSDVFLGWTGWAAGMFATSYVLSETPTLSGTTWTDQELVTQCIAGMFKKSS</sequence>
<evidence type="ECO:0000256" key="5">
    <source>
        <dbReference type="ARBA" id="ARBA00022801"/>
    </source>
</evidence>
<keyword evidence="4 14" id="KW-0732">Signal</keyword>
<dbReference type="EC" id="3.2.1.4" evidence="3"/>
<keyword evidence="5 13" id="KW-0378">Hydrolase</keyword>
<evidence type="ECO:0000256" key="7">
    <source>
        <dbReference type="ARBA" id="ARBA00023277"/>
    </source>
</evidence>
<evidence type="ECO:0000256" key="8">
    <source>
        <dbReference type="ARBA" id="ARBA00023283"/>
    </source>
</evidence>
<keyword evidence="9 13" id="KW-0326">Glycosidase</keyword>
<comment type="function">
    <text evidence="11">Endoglucanase (EG) that cleaves the internal beta-1,4-glucosidic bonds in cellulose. The degradation of cellulose involves an interplay between different cellulolytic enzymes. Hydrolysis starts with EGs, which cut internal glycosidic linkages to reduce the polymerization degree of the substrate and creates new chain ends for exocellobiohydrolases (CBHs). The CBH release the disaccharide cellobiose from the non-reducing end of the cellulose polymer chain. Finally, beta-1,4-glucosidases hydrolyze the cellobiose and other short cello-oligosaccharides into glucose units.</text>
</comment>
<dbReference type="InterPro" id="IPR017853">
    <property type="entry name" value="GH"/>
</dbReference>
<dbReference type="GO" id="GO:0005576">
    <property type="term" value="C:extracellular region"/>
    <property type="evidence" value="ECO:0007669"/>
    <property type="project" value="InterPro"/>
</dbReference>
<keyword evidence="6" id="KW-0136">Cellulose degradation</keyword>
<dbReference type="Pfam" id="PF00734">
    <property type="entry name" value="CBM_1"/>
    <property type="match status" value="1"/>
</dbReference>
<feature type="domain" description="CBM1" evidence="15">
    <location>
        <begin position="17"/>
        <end position="53"/>
    </location>
</feature>
<dbReference type="SMART" id="SM00236">
    <property type="entry name" value="fCBD"/>
    <property type="match status" value="1"/>
</dbReference>
<evidence type="ECO:0000256" key="12">
    <source>
        <dbReference type="ARBA" id="ARBA00074271"/>
    </source>
</evidence>
<protein>
    <recommendedName>
        <fullName evidence="12">Endoglucanase EG-II</fullName>
        <ecNumber evidence="3">3.2.1.4</ecNumber>
    </recommendedName>
</protein>
<dbReference type="Gene3D" id="3.20.20.80">
    <property type="entry name" value="Glycosidases"/>
    <property type="match status" value="1"/>
</dbReference>
<comment type="catalytic activity">
    <reaction evidence="1">
        <text>Endohydrolysis of (1-&gt;4)-beta-D-glucosidic linkages in cellulose, lichenin and cereal beta-D-glucans.</text>
        <dbReference type="EC" id="3.2.1.4"/>
    </reaction>
</comment>
<dbReference type="PROSITE" id="PS00562">
    <property type="entry name" value="CBM1_1"/>
    <property type="match status" value="1"/>
</dbReference>
<dbReference type="GO" id="GO:0030245">
    <property type="term" value="P:cellulose catabolic process"/>
    <property type="evidence" value="ECO:0007669"/>
    <property type="project" value="UniProtKB-KW"/>
</dbReference>
<evidence type="ECO:0000313" key="16">
    <source>
        <dbReference type="EMBL" id="KAK4550439.1"/>
    </source>
</evidence>
<dbReference type="EMBL" id="JAVFHQ010000001">
    <property type="protein sequence ID" value="KAK4550439.1"/>
    <property type="molecule type" value="Genomic_DNA"/>
</dbReference>
<evidence type="ECO:0000256" key="2">
    <source>
        <dbReference type="ARBA" id="ARBA00005641"/>
    </source>
</evidence>
<evidence type="ECO:0000256" key="4">
    <source>
        <dbReference type="ARBA" id="ARBA00022729"/>
    </source>
</evidence>
<reference evidence="16 17" key="1">
    <citation type="submission" date="2021-11" db="EMBL/GenBank/DDBJ databases">
        <title>Black yeast isolated from Biological Soil Crust.</title>
        <authorList>
            <person name="Kurbessoian T."/>
        </authorList>
    </citation>
    <scope>NUCLEOTIDE SEQUENCE [LARGE SCALE GENOMIC DNA]</scope>
    <source>
        <strain evidence="16 17">CCFEE 5522</strain>
    </source>
</reference>
<dbReference type="PROSITE" id="PS51164">
    <property type="entry name" value="CBM1_2"/>
    <property type="match status" value="1"/>
</dbReference>
<dbReference type="GO" id="GO:0030248">
    <property type="term" value="F:cellulose binding"/>
    <property type="evidence" value="ECO:0007669"/>
    <property type="project" value="InterPro"/>
</dbReference>
<feature type="signal peptide" evidence="14">
    <location>
        <begin position="1"/>
        <end position="17"/>
    </location>
</feature>
<comment type="caution">
    <text evidence="16">The sequence shown here is derived from an EMBL/GenBank/DDBJ whole genome shotgun (WGS) entry which is preliminary data.</text>
</comment>
<evidence type="ECO:0000256" key="11">
    <source>
        <dbReference type="ARBA" id="ARBA00059691"/>
    </source>
</evidence>
<keyword evidence="17" id="KW-1185">Reference proteome</keyword>
<evidence type="ECO:0000256" key="1">
    <source>
        <dbReference type="ARBA" id="ARBA00000966"/>
    </source>
</evidence>
<dbReference type="PANTHER" id="PTHR34142">
    <property type="entry name" value="ENDO-BETA-1,4-GLUCANASE A"/>
    <property type="match status" value="1"/>
</dbReference>
<evidence type="ECO:0000256" key="14">
    <source>
        <dbReference type="SAM" id="SignalP"/>
    </source>
</evidence>
<evidence type="ECO:0000313" key="17">
    <source>
        <dbReference type="Proteomes" id="UP001324427"/>
    </source>
</evidence>
<keyword evidence="10" id="KW-0624">Polysaccharide degradation</keyword>
<keyword evidence="7" id="KW-0119">Carbohydrate metabolism</keyword>
<dbReference type="GO" id="GO:0008810">
    <property type="term" value="F:cellulase activity"/>
    <property type="evidence" value="ECO:0007669"/>
    <property type="project" value="UniProtKB-EC"/>
</dbReference>
<dbReference type="AlphaFoldDB" id="A0AAV9K0L9"/>
<proteinExistence type="inferred from homology"/>
<gene>
    <name evidence="16" type="ORF">LTR36_000017</name>
</gene>
<dbReference type="PANTHER" id="PTHR34142:SF5">
    <property type="entry name" value="CBM1 DOMAIN-CONTAINING PROTEIN"/>
    <property type="match status" value="1"/>
</dbReference>
<dbReference type="InterPro" id="IPR000254">
    <property type="entry name" value="CBD"/>
</dbReference>
<accession>A0AAV9K0L9</accession>